<dbReference type="Proteomes" id="UP001152561">
    <property type="component" value="Unassembled WGS sequence"/>
</dbReference>
<gene>
    <name evidence="3" type="ORF">K7X08_019173</name>
</gene>
<protein>
    <recommendedName>
        <fullName evidence="2">DUF1421 domain-containing protein</fullName>
    </recommendedName>
</protein>
<accession>A0A9Q1MR54</accession>
<proteinExistence type="predicted"/>
<feature type="region of interest" description="Disordered" evidence="1">
    <location>
        <begin position="63"/>
        <end position="96"/>
    </location>
</feature>
<feature type="compositionally biased region" description="Low complexity" evidence="1">
    <location>
        <begin position="411"/>
        <end position="446"/>
    </location>
</feature>
<name>A0A9Q1MR54_9SOLA</name>
<feature type="compositionally biased region" description="Polar residues" evidence="1">
    <location>
        <begin position="80"/>
        <end position="96"/>
    </location>
</feature>
<feature type="compositionally biased region" description="Polar residues" evidence="1">
    <location>
        <begin position="382"/>
        <end position="400"/>
    </location>
</feature>
<evidence type="ECO:0000313" key="3">
    <source>
        <dbReference type="EMBL" id="KAJ8566965.1"/>
    </source>
</evidence>
<feature type="domain" description="DUF1421" evidence="2">
    <location>
        <begin position="499"/>
        <end position="542"/>
    </location>
</feature>
<comment type="caution">
    <text evidence="3">The sequence shown here is derived from an EMBL/GenBank/DDBJ whole genome shotgun (WGS) entry which is preliminary data.</text>
</comment>
<keyword evidence="4" id="KW-1185">Reference proteome</keyword>
<feature type="compositionally biased region" description="Low complexity" evidence="1">
    <location>
        <begin position="481"/>
        <end position="490"/>
    </location>
</feature>
<dbReference type="EMBL" id="JAJAGQ010000003">
    <property type="protein sequence ID" value="KAJ8566965.1"/>
    <property type="molecule type" value="Genomic_DNA"/>
</dbReference>
<evidence type="ECO:0000259" key="2">
    <source>
        <dbReference type="Pfam" id="PF07223"/>
    </source>
</evidence>
<dbReference type="PANTHER" id="PTHR31805">
    <property type="entry name" value="RECEPTOR-LIKE KINASE, PUTATIVE (DUF1421)-RELATED"/>
    <property type="match status" value="1"/>
</dbReference>
<feature type="region of interest" description="Disordered" evidence="1">
    <location>
        <begin position="211"/>
        <end position="467"/>
    </location>
</feature>
<evidence type="ECO:0000313" key="4">
    <source>
        <dbReference type="Proteomes" id="UP001152561"/>
    </source>
</evidence>
<evidence type="ECO:0000256" key="1">
    <source>
        <dbReference type="SAM" id="MobiDB-lite"/>
    </source>
</evidence>
<feature type="compositionally biased region" description="Pro residues" evidence="1">
    <location>
        <begin position="310"/>
        <end position="349"/>
    </location>
</feature>
<dbReference type="InterPro" id="IPR010820">
    <property type="entry name" value="DUF1421"/>
</dbReference>
<organism evidence="3 4">
    <name type="scientific">Anisodus acutangulus</name>
    <dbReference type="NCBI Taxonomy" id="402998"/>
    <lineage>
        <taxon>Eukaryota</taxon>
        <taxon>Viridiplantae</taxon>
        <taxon>Streptophyta</taxon>
        <taxon>Embryophyta</taxon>
        <taxon>Tracheophyta</taxon>
        <taxon>Spermatophyta</taxon>
        <taxon>Magnoliopsida</taxon>
        <taxon>eudicotyledons</taxon>
        <taxon>Gunneridae</taxon>
        <taxon>Pentapetalae</taxon>
        <taxon>asterids</taxon>
        <taxon>lamiids</taxon>
        <taxon>Solanales</taxon>
        <taxon>Solanaceae</taxon>
        <taxon>Solanoideae</taxon>
        <taxon>Hyoscyameae</taxon>
        <taxon>Anisodus</taxon>
    </lineage>
</organism>
<dbReference type="PANTHER" id="PTHR31805:SF14">
    <property type="entry name" value="RECEPTOR-LIKE KINASE, PUTATIVE (DUF1421)-RELATED"/>
    <property type="match status" value="1"/>
</dbReference>
<dbReference type="Pfam" id="PF07223">
    <property type="entry name" value="DUF1421"/>
    <property type="match status" value="1"/>
</dbReference>
<reference evidence="4" key="1">
    <citation type="journal article" date="2023" name="Proc. Natl. Acad. Sci. U.S.A.">
        <title>Genomic and structural basis for evolution of tropane alkaloid biosynthesis.</title>
        <authorList>
            <person name="Wanga Y.-J."/>
            <person name="Taina T."/>
            <person name="Yua J.-Y."/>
            <person name="Lia J."/>
            <person name="Xua B."/>
            <person name="Chenc J."/>
            <person name="D'Auriad J.C."/>
            <person name="Huanga J.-P."/>
            <person name="Huanga S.-X."/>
        </authorList>
    </citation>
    <scope>NUCLEOTIDE SEQUENCE [LARGE SCALE GENOMIC DNA]</scope>
    <source>
        <strain evidence="4">cv. KIB-2019</strain>
    </source>
</reference>
<sequence>MNTSQYMDKQIMDLSNSQNSNNNDFNDLVNPQVDHHIIGDPKKEDIVPSYEFLPIRPIIGSSSPKSNIDSSNVAARPWNSADSKNNTTESSIRNYGSLDSTEPAKVIVEKDLSSVYSSLLLEIDHTVKKYADSLLHAMEGVSARLSQLETRSRQIDNSVDELRLSVGNNHGVTDGKLRQLENILTQVQDGVQVIKDKQEIMDAQLQLMKSQAPKVEQQAETHNTTHVDSAQPTASAPIQSHQQFPPVVLTQPPSTVPPPNAPPPPQQNPPYQVQLQNQYPQNPIPSHPQSEAYFPPAGQAPENLSQQYQPPAPQQHQTPPPPPHQQYQPTPPPMYSQPSPSLPAQPHPPHSSVHPSQPQPLAGHHREETPFVPSQTYPPPSIRQQPLHPSSGAPPSQQLYATPPNMFEPQSSRPGPGYSGAYGPSSLPGEPYPYSSSPGQYGSGSSMKPPLVSLPAMGQSGGSGYQQLPTARILPQALPTASAVSSGSSSPRTGNRVPIDDVVDKVTNMGFSRDQVRATVRRLTESGQAVDLNTVLDKLMNDGEVQPPRGWFGRHKLSLPQCIQLRESHETLRGPFLEAVATC</sequence>
<feature type="compositionally biased region" description="Low complexity" evidence="1">
    <location>
        <begin position="269"/>
        <end position="281"/>
    </location>
</feature>
<feature type="compositionally biased region" description="Low complexity" evidence="1">
    <location>
        <begin position="350"/>
        <end position="360"/>
    </location>
</feature>
<dbReference type="OrthoDB" id="515416at2759"/>
<feature type="region of interest" description="Disordered" evidence="1">
    <location>
        <begin position="479"/>
        <end position="498"/>
    </location>
</feature>
<dbReference type="AlphaFoldDB" id="A0A9Q1MR54"/>
<feature type="compositionally biased region" description="Polar residues" evidence="1">
    <location>
        <begin position="226"/>
        <end position="243"/>
    </location>
</feature>
<feature type="compositionally biased region" description="Pro residues" evidence="1">
    <location>
        <begin position="254"/>
        <end position="268"/>
    </location>
</feature>